<dbReference type="PANTHER" id="PTHR46589:SF1">
    <property type="entry name" value="APOPTOTIC CHROMATIN CONDENSATION INDUCER IN THE NUCLEUS"/>
    <property type="match status" value="1"/>
</dbReference>
<dbReference type="GO" id="GO:0003723">
    <property type="term" value="F:RNA binding"/>
    <property type="evidence" value="ECO:0007669"/>
    <property type="project" value="UniProtKB-UniRule"/>
</dbReference>
<feature type="domain" description="RRM" evidence="4">
    <location>
        <begin position="547"/>
        <end position="624"/>
    </location>
</feature>
<dbReference type="InterPro" id="IPR012677">
    <property type="entry name" value="Nucleotide-bd_a/b_plait_sf"/>
</dbReference>
<dbReference type="PANTHER" id="PTHR46589">
    <property type="entry name" value="APOPTOTIC CHROMATIN CONDENSATION INDUCER IN THE NUCLEUS"/>
    <property type="match status" value="1"/>
</dbReference>
<feature type="compositionally biased region" description="Basic and acidic residues" evidence="3">
    <location>
        <begin position="215"/>
        <end position="225"/>
    </location>
</feature>
<dbReference type="SUPFAM" id="SSF54928">
    <property type="entry name" value="RNA-binding domain, RBD"/>
    <property type="match status" value="1"/>
</dbReference>
<dbReference type="GO" id="GO:0061574">
    <property type="term" value="C:ASAP complex"/>
    <property type="evidence" value="ECO:0007669"/>
    <property type="project" value="TreeGrafter"/>
</dbReference>
<dbReference type="EMBL" id="CAVLEF010000040">
    <property type="protein sequence ID" value="CAK1549746.1"/>
    <property type="molecule type" value="Genomic_DNA"/>
</dbReference>
<organism evidence="5 6">
    <name type="scientific">Leptosia nina</name>
    <dbReference type="NCBI Taxonomy" id="320188"/>
    <lineage>
        <taxon>Eukaryota</taxon>
        <taxon>Metazoa</taxon>
        <taxon>Ecdysozoa</taxon>
        <taxon>Arthropoda</taxon>
        <taxon>Hexapoda</taxon>
        <taxon>Insecta</taxon>
        <taxon>Pterygota</taxon>
        <taxon>Neoptera</taxon>
        <taxon>Endopterygota</taxon>
        <taxon>Lepidoptera</taxon>
        <taxon>Glossata</taxon>
        <taxon>Ditrysia</taxon>
        <taxon>Papilionoidea</taxon>
        <taxon>Pieridae</taxon>
        <taxon>Pierinae</taxon>
        <taxon>Leptosia</taxon>
    </lineage>
</organism>
<dbReference type="Gene3D" id="3.30.70.330">
    <property type="match status" value="1"/>
</dbReference>
<sequence length="779" mass="89356">MATNEWRSVMAAFEAVSDITKLFTMRRRSEKGTPRKAKASPEKKEKEKPEKLKRTRSRRRKQSSTSEDETVEEIIPTETMVTEPVAETVQIPPKEESPDQSQEQVWHVKAADTSSDGGEIQKLKICLTRPPSTPERVDRSPRSKRKHSRATSSSDTPSVEGDSEKRKSKYRTRKATAESKDSTEKILSGKDDEADTEMQVEPSVKSDSDVSQSNECKEFKDKVSTDETPMSTTNDDDKDVKVVSTEETKDKDEPVNEEQAQDKTSDADTTVASPKQEGPVQSPKAENPERKRSVSVEKSEVLELHTEDLKCESSDIKEPQEEDSKDQQKEADTSQEPSKVSTNEAENEVSEKTESPSEVLTSDNKNDVVENSNEGKLESSDIKETIEDSSETIQQDSCMKVTNKIIENEKPTEDNIPNGQEQTTPLVINRKRRWGSRPTKLQSQKSITISTDVLKEIIPDVKPTEFDEVIEDKKHKRIEVPEKIERPILPKIVIDNTENIEMNKKEDDKENKTRDSHLALSRKISIVKDSDSIIARPPSPPRHTQSNILFITNLVRPFTLPQLKNLLQRTGRIVENGFWIDKIKSKCFVIYENEDQAVETRHALHGVTWPVSNPKSLQVDFSTQADFDKAKANEDTDNAKAITIPGTVEDWLREQDMKREKGEVEKPWERKAAMREWDLGKNEKGKEKEKLQREERPADKRRHRSPERSPEPARKFKKKEEEAPAKLLDDLFRKTKTTPCIYWLPLSAETIAIKEEQRRQHMAEYERRMHETRRPHRRH</sequence>
<dbReference type="GO" id="GO:0008380">
    <property type="term" value="P:RNA splicing"/>
    <property type="evidence" value="ECO:0007669"/>
    <property type="project" value="TreeGrafter"/>
</dbReference>
<dbReference type="Pfam" id="PF16294">
    <property type="entry name" value="RSB_motif"/>
    <property type="match status" value="1"/>
</dbReference>
<feature type="compositionally biased region" description="Basic residues" evidence="3">
    <location>
        <begin position="24"/>
        <end position="38"/>
    </location>
</feature>
<evidence type="ECO:0000256" key="3">
    <source>
        <dbReference type="SAM" id="MobiDB-lite"/>
    </source>
</evidence>
<feature type="compositionally biased region" description="Polar residues" evidence="3">
    <location>
        <begin position="334"/>
        <end position="344"/>
    </location>
</feature>
<feature type="compositionally biased region" description="Basic and acidic residues" evidence="3">
    <location>
        <begin position="175"/>
        <end position="191"/>
    </location>
</feature>
<evidence type="ECO:0000313" key="5">
    <source>
        <dbReference type="EMBL" id="CAK1549746.1"/>
    </source>
</evidence>
<evidence type="ECO:0000313" key="6">
    <source>
        <dbReference type="Proteomes" id="UP001497472"/>
    </source>
</evidence>
<dbReference type="InterPro" id="IPR034257">
    <property type="entry name" value="Acinus_RRM"/>
</dbReference>
<proteinExistence type="predicted"/>
<dbReference type="InterPro" id="IPR035979">
    <property type="entry name" value="RBD_domain_sf"/>
</dbReference>
<feature type="compositionally biased region" description="Basic and acidic residues" evidence="3">
    <location>
        <begin position="286"/>
        <end position="319"/>
    </location>
</feature>
<evidence type="ECO:0000256" key="2">
    <source>
        <dbReference type="PROSITE-ProRule" id="PRU00176"/>
    </source>
</evidence>
<feature type="region of interest" description="Disordered" evidence="3">
    <location>
        <begin position="675"/>
        <end position="722"/>
    </location>
</feature>
<dbReference type="CDD" id="cd12432">
    <property type="entry name" value="RRM_ACINU"/>
    <property type="match status" value="1"/>
</dbReference>
<name>A0AAV1JLK3_9NEOP</name>
<keyword evidence="6" id="KW-1185">Reference proteome</keyword>
<feature type="compositionally biased region" description="Basic and acidic residues" evidence="3">
    <location>
        <begin position="675"/>
        <end position="698"/>
    </location>
</feature>
<feature type="compositionally biased region" description="Basic residues" evidence="3">
    <location>
        <begin position="53"/>
        <end position="62"/>
    </location>
</feature>
<evidence type="ECO:0000256" key="1">
    <source>
        <dbReference type="ARBA" id="ARBA00022884"/>
    </source>
</evidence>
<comment type="caution">
    <text evidence="5">The sequence shown here is derived from an EMBL/GenBank/DDBJ whole genome shotgun (WGS) entry which is preliminary data.</text>
</comment>
<reference evidence="5 6" key="1">
    <citation type="submission" date="2023-11" db="EMBL/GenBank/DDBJ databases">
        <authorList>
            <person name="Okamura Y."/>
        </authorList>
    </citation>
    <scope>NUCLEOTIDE SEQUENCE [LARGE SCALE GENOMIC DNA]</scope>
</reference>
<dbReference type="Proteomes" id="UP001497472">
    <property type="component" value="Unassembled WGS sequence"/>
</dbReference>
<feature type="region of interest" description="Disordered" evidence="3">
    <location>
        <begin position="18"/>
        <end position="399"/>
    </location>
</feature>
<gene>
    <name evidence="5" type="ORF">LNINA_LOCUS9021</name>
</gene>
<protein>
    <recommendedName>
        <fullName evidence="4">RRM domain-containing protein</fullName>
    </recommendedName>
</protein>
<dbReference type="GO" id="GO:0071011">
    <property type="term" value="C:precatalytic spliceosome"/>
    <property type="evidence" value="ECO:0007669"/>
    <property type="project" value="TreeGrafter"/>
</dbReference>
<feature type="compositionally biased region" description="Basic and acidic residues" evidence="3">
    <location>
        <begin position="364"/>
        <end position="386"/>
    </location>
</feature>
<keyword evidence="1 2" id="KW-0694">RNA-binding</keyword>
<dbReference type="PROSITE" id="PS50102">
    <property type="entry name" value="RRM"/>
    <property type="match status" value="1"/>
</dbReference>
<evidence type="ECO:0000259" key="4">
    <source>
        <dbReference type="PROSITE" id="PS50102"/>
    </source>
</evidence>
<feature type="compositionally biased region" description="Basic and acidic residues" evidence="3">
    <location>
        <begin position="706"/>
        <end position="722"/>
    </location>
</feature>
<feature type="compositionally biased region" description="Basic and acidic residues" evidence="3">
    <location>
        <begin position="238"/>
        <end position="266"/>
    </location>
</feature>
<dbReference type="InterPro" id="IPR032552">
    <property type="entry name" value="RSB_motif"/>
</dbReference>
<accession>A0AAV1JLK3</accession>
<feature type="compositionally biased region" description="Basic and acidic residues" evidence="3">
    <location>
        <begin position="39"/>
        <end position="52"/>
    </location>
</feature>
<dbReference type="AlphaFoldDB" id="A0AAV1JLK3"/>
<dbReference type="InterPro" id="IPR000504">
    <property type="entry name" value="RRM_dom"/>
</dbReference>
<dbReference type="InterPro" id="IPR052793">
    <property type="entry name" value="EJC-associated_protein"/>
</dbReference>